<dbReference type="Proteomes" id="UP001154078">
    <property type="component" value="Chromosome 2"/>
</dbReference>
<dbReference type="InterPro" id="IPR004119">
    <property type="entry name" value="EcKL"/>
</dbReference>
<dbReference type="PANTHER" id="PTHR11012:SF47">
    <property type="entry name" value="GH22833P"/>
    <property type="match status" value="1"/>
</dbReference>
<dbReference type="InterPro" id="IPR011009">
    <property type="entry name" value="Kinase-like_dom_sf"/>
</dbReference>
<dbReference type="SUPFAM" id="SSF56112">
    <property type="entry name" value="Protein kinase-like (PK-like)"/>
    <property type="match status" value="1"/>
</dbReference>
<dbReference type="PANTHER" id="PTHR11012">
    <property type="entry name" value="PROTEIN KINASE-LIKE DOMAIN-CONTAINING"/>
    <property type="match status" value="1"/>
</dbReference>
<dbReference type="OrthoDB" id="190089at2759"/>
<dbReference type="AlphaFoldDB" id="A0A9P0FEV5"/>
<organism evidence="2 3">
    <name type="scientific">Brassicogethes aeneus</name>
    <name type="common">Rape pollen beetle</name>
    <name type="synonym">Meligethes aeneus</name>
    <dbReference type="NCBI Taxonomy" id="1431903"/>
    <lineage>
        <taxon>Eukaryota</taxon>
        <taxon>Metazoa</taxon>
        <taxon>Ecdysozoa</taxon>
        <taxon>Arthropoda</taxon>
        <taxon>Hexapoda</taxon>
        <taxon>Insecta</taxon>
        <taxon>Pterygota</taxon>
        <taxon>Neoptera</taxon>
        <taxon>Endopterygota</taxon>
        <taxon>Coleoptera</taxon>
        <taxon>Polyphaga</taxon>
        <taxon>Cucujiformia</taxon>
        <taxon>Nitidulidae</taxon>
        <taxon>Meligethinae</taxon>
        <taxon>Brassicogethes</taxon>
    </lineage>
</organism>
<dbReference type="SMART" id="SM00587">
    <property type="entry name" value="CHK"/>
    <property type="match status" value="1"/>
</dbReference>
<dbReference type="InterPro" id="IPR015897">
    <property type="entry name" value="CHK_kinase-like"/>
</dbReference>
<gene>
    <name evidence="2" type="ORF">MELIAE_LOCUS4103</name>
</gene>
<dbReference type="Pfam" id="PF02958">
    <property type="entry name" value="EcKL"/>
    <property type="match status" value="1"/>
</dbReference>
<evidence type="ECO:0000259" key="1">
    <source>
        <dbReference type="SMART" id="SM00587"/>
    </source>
</evidence>
<reference evidence="2" key="1">
    <citation type="submission" date="2021-12" db="EMBL/GenBank/DDBJ databases">
        <authorList>
            <person name="King R."/>
        </authorList>
    </citation>
    <scope>NUCLEOTIDE SEQUENCE</scope>
</reference>
<name>A0A9P0FEV5_BRAAE</name>
<accession>A0A9P0FEV5</accession>
<proteinExistence type="predicted"/>
<evidence type="ECO:0000313" key="3">
    <source>
        <dbReference type="Proteomes" id="UP001154078"/>
    </source>
</evidence>
<dbReference type="EMBL" id="OV121133">
    <property type="protein sequence ID" value="CAH0551517.1"/>
    <property type="molecule type" value="Genomic_DNA"/>
</dbReference>
<evidence type="ECO:0000313" key="2">
    <source>
        <dbReference type="EMBL" id="CAH0551517.1"/>
    </source>
</evidence>
<keyword evidence="3" id="KW-1185">Reference proteome</keyword>
<feature type="domain" description="CHK kinase-like" evidence="1">
    <location>
        <begin position="113"/>
        <end position="299"/>
    </location>
</feature>
<dbReference type="Gene3D" id="3.90.1200.10">
    <property type="match status" value="1"/>
</dbReference>
<protein>
    <recommendedName>
        <fullName evidence="1">CHK kinase-like domain-containing protein</fullName>
    </recommendedName>
</protein>
<sequence>MSTLTTKFFEDFLKKYEKDDTIKVEKFEKNCACESEMNFMSVVSRITICGTKNSKEQEWSLIIKQPPTECFFNAQKAFENEIFAYQKIVTTLEEYASKPLRFAKCLFASKELIILEDLSKDGYRNLKKKTMLTLEQIKNVLKELANLHAASISLMIKNPEKFKAISQTVQEISFATPKTDVMVTQEWNLDKAIDLLKSNPEASAILCELKEKTFELQKQSLMGPRKLNVITHGDCWTNNILVNKNNEVQLIDLQSMRTTSIAADLTYFLYTNMDPSVRMKHEKKLLNIYFKELNQNLRKTNVNYQIERKFLDSEMSDFKLFGFMFGMFLLPVFCAKNLKSYSLENTEPEITRRILLFAKEYVQKVKNERINCEKIRHVGPQRL</sequence>